<dbReference type="EMBL" id="JBFDAA010000008">
    <property type="protein sequence ID" value="KAL1130083.1"/>
    <property type="molecule type" value="Genomic_DNA"/>
</dbReference>
<dbReference type="GO" id="GO:0005737">
    <property type="term" value="C:cytoplasm"/>
    <property type="evidence" value="ECO:0007669"/>
    <property type="project" value="UniProtKB-ARBA"/>
</dbReference>
<dbReference type="CDD" id="cd15856">
    <property type="entry name" value="SNARE_SNAP29C"/>
    <property type="match status" value="1"/>
</dbReference>
<comment type="caution">
    <text evidence="7">The sequence shown here is derived from an EMBL/GenBank/DDBJ whole genome shotgun (WGS) entry which is preliminary data.</text>
</comment>
<protein>
    <recommendedName>
        <fullName evidence="6">t-SNARE coiled-coil homology domain-containing protein</fullName>
    </recommendedName>
</protein>
<dbReference type="SMART" id="SM00397">
    <property type="entry name" value="t_SNARE"/>
    <property type="match status" value="2"/>
</dbReference>
<dbReference type="InterPro" id="IPR000727">
    <property type="entry name" value="T_SNARE_dom"/>
</dbReference>
<gene>
    <name evidence="7" type="ORF">AAG570_013022</name>
</gene>
<dbReference type="GO" id="GO:0015031">
    <property type="term" value="P:protein transport"/>
    <property type="evidence" value="ECO:0007669"/>
    <property type="project" value="UniProtKB-KW"/>
</dbReference>
<evidence type="ECO:0000256" key="1">
    <source>
        <dbReference type="ARBA" id="ARBA00009480"/>
    </source>
</evidence>
<dbReference type="Pfam" id="PF12352">
    <property type="entry name" value="V-SNARE_C"/>
    <property type="match status" value="1"/>
</dbReference>
<evidence type="ECO:0000259" key="6">
    <source>
        <dbReference type="PROSITE" id="PS50192"/>
    </source>
</evidence>
<sequence length="259" mass="29477">MASYGGKPSIRLEDLCEDVDDETFLRNSYSGNSLYRNHGNSSTNPAQLSHYDLEAKRQELLLRKKEIEDRTLQSTQRSLSCLRDSEEVGIATAQELIRQREQLERTEKRLDDIGSILRFSQKHIQGIKSVFGGLRNWMGKKNEPLATTSTNFVPSESHLNEIVKEVDTDINKSSNSNHPGLRIRGLYEQKETVGDPCPQIIDKNLDDMLGSVTRLKVLAQGLGEEIESHNDIIENVMNKTEKLDDSIARKNKEIRRLLK</sequence>
<dbReference type="Proteomes" id="UP001558652">
    <property type="component" value="Unassembled WGS sequence"/>
</dbReference>
<evidence type="ECO:0000256" key="3">
    <source>
        <dbReference type="ARBA" id="ARBA00022927"/>
    </source>
</evidence>
<evidence type="ECO:0000313" key="7">
    <source>
        <dbReference type="EMBL" id="KAL1130083.1"/>
    </source>
</evidence>
<dbReference type="Gene3D" id="1.20.5.110">
    <property type="match status" value="2"/>
</dbReference>
<dbReference type="FunFam" id="1.20.5.110:FF:000041">
    <property type="entry name" value="Synaptosomal-associated protein 29"/>
    <property type="match status" value="1"/>
</dbReference>
<dbReference type="PROSITE" id="PS50192">
    <property type="entry name" value="T_SNARE"/>
    <property type="match status" value="1"/>
</dbReference>
<feature type="coiled-coil region" evidence="5">
    <location>
        <begin position="50"/>
        <end position="113"/>
    </location>
</feature>
<reference evidence="7 8" key="1">
    <citation type="submission" date="2024-07" db="EMBL/GenBank/DDBJ databases">
        <title>Chromosome-level genome assembly of the water stick insect Ranatra chinensis (Heteroptera: Nepidae).</title>
        <authorList>
            <person name="Liu X."/>
        </authorList>
    </citation>
    <scope>NUCLEOTIDE SEQUENCE [LARGE SCALE GENOMIC DNA]</scope>
    <source>
        <strain evidence="7">Cailab_2021Rc</strain>
        <tissue evidence="7">Muscle</tissue>
    </source>
</reference>
<dbReference type="PANTHER" id="PTHR19305">
    <property type="entry name" value="SYNAPTOSOMAL ASSOCIATED PROTEIN"/>
    <property type="match status" value="1"/>
</dbReference>
<evidence type="ECO:0000256" key="4">
    <source>
        <dbReference type="ARBA" id="ARBA00023054"/>
    </source>
</evidence>
<keyword evidence="4 5" id="KW-0175">Coiled coil</keyword>
<accession>A0ABD0YFK5</accession>
<dbReference type="PANTHER" id="PTHR19305:SF9">
    <property type="entry name" value="SYNAPTOSOMAL-ASSOCIATED PROTEIN 29"/>
    <property type="match status" value="1"/>
</dbReference>
<keyword evidence="2" id="KW-0813">Transport</keyword>
<dbReference type="CDD" id="cd15887">
    <property type="entry name" value="SNARE_SNAP29N"/>
    <property type="match status" value="1"/>
</dbReference>
<evidence type="ECO:0000313" key="8">
    <source>
        <dbReference type="Proteomes" id="UP001558652"/>
    </source>
</evidence>
<evidence type="ECO:0000256" key="5">
    <source>
        <dbReference type="SAM" id="Coils"/>
    </source>
</evidence>
<dbReference type="AlphaFoldDB" id="A0ABD0YFK5"/>
<comment type="similarity">
    <text evidence="1">Belongs to the SNAP-25 family.</text>
</comment>
<evidence type="ECO:0000256" key="2">
    <source>
        <dbReference type="ARBA" id="ARBA00022448"/>
    </source>
</evidence>
<proteinExistence type="inferred from homology"/>
<organism evidence="7 8">
    <name type="scientific">Ranatra chinensis</name>
    <dbReference type="NCBI Taxonomy" id="642074"/>
    <lineage>
        <taxon>Eukaryota</taxon>
        <taxon>Metazoa</taxon>
        <taxon>Ecdysozoa</taxon>
        <taxon>Arthropoda</taxon>
        <taxon>Hexapoda</taxon>
        <taxon>Insecta</taxon>
        <taxon>Pterygota</taxon>
        <taxon>Neoptera</taxon>
        <taxon>Paraneoptera</taxon>
        <taxon>Hemiptera</taxon>
        <taxon>Heteroptera</taxon>
        <taxon>Panheteroptera</taxon>
        <taxon>Nepomorpha</taxon>
        <taxon>Nepidae</taxon>
        <taxon>Ranatrinae</taxon>
        <taxon>Ranatra</taxon>
    </lineage>
</organism>
<feature type="domain" description="T-SNARE coiled-coil homology" evidence="6">
    <location>
        <begin position="195"/>
        <end position="257"/>
    </location>
</feature>
<keyword evidence="3" id="KW-0653">Protein transport</keyword>
<name>A0ABD0YFK5_9HEMI</name>
<dbReference type="SUPFAM" id="SSF58038">
    <property type="entry name" value="SNARE fusion complex"/>
    <property type="match status" value="2"/>
</dbReference>
<keyword evidence="8" id="KW-1185">Reference proteome</keyword>